<dbReference type="EMBL" id="LT838272">
    <property type="protein sequence ID" value="SMB99055.1"/>
    <property type="molecule type" value="Genomic_DNA"/>
</dbReference>
<gene>
    <name evidence="1" type="ORF">SAMN00808754_2713</name>
</gene>
<proteinExistence type="predicted"/>
<sequence length="48" mass="5778">MAGQTQKHVTLSTICRLVWEYQMQNVRIWCNMAIVELKPTKWERAKAW</sequence>
<dbReference type="AlphaFoldDB" id="A0A1W1W0C4"/>
<keyword evidence="2" id="KW-1185">Reference proteome</keyword>
<protein>
    <submittedName>
        <fullName evidence="1">Uncharacterized protein</fullName>
    </submittedName>
</protein>
<accession>A0A1W1W0C4</accession>
<name>A0A1W1W0C4_9FIRM</name>
<organism evidence="1 2">
    <name type="scientific">Thermanaeromonas toyohensis ToBE</name>
    <dbReference type="NCBI Taxonomy" id="698762"/>
    <lineage>
        <taxon>Bacteria</taxon>
        <taxon>Bacillati</taxon>
        <taxon>Bacillota</taxon>
        <taxon>Clostridia</taxon>
        <taxon>Neomoorellales</taxon>
        <taxon>Neomoorellaceae</taxon>
        <taxon>Thermanaeromonas</taxon>
    </lineage>
</organism>
<reference evidence="1 2" key="1">
    <citation type="submission" date="2017-04" db="EMBL/GenBank/DDBJ databases">
        <authorList>
            <person name="Afonso C.L."/>
            <person name="Miller P.J."/>
            <person name="Scott M.A."/>
            <person name="Spackman E."/>
            <person name="Goraichik I."/>
            <person name="Dimitrov K.M."/>
            <person name="Suarez D.L."/>
            <person name="Swayne D.E."/>
        </authorList>
    </citation>
    <scope>NUCLEOTIDE SEQUENCE [LARGE SCALE GENOMIC DNA]</scope>
    <source>
        <strain evidence="1 2">ToBE</strain>
    </source>
</reference>
<evidence type="ECO:0000313" key="1">
    <source>
        <dbReference type="EMBL" id="SMB99055.1"/>
    </source>
</evidence>
<dbReference type="Proteomes" id="UP000192569">
    <property type="component" value="Chromosome I"/>
</dbReference>
<evidence type="ECO:0000313" key="2">
    <source>
        <dbReference type="Proteomes" id="UP000192569"/>
    </source>
</evidence>